<evidence type="ECO:0000313" key="3">
    <source>
        <dbReference type="EMBL" id="RUL59188.1"/>
    </source>
</evidence>
<keyword evidence="1" id="KW-0472">Membrane</keyword>
<keyword evidence="1" id="KW-0812">Transmembrane</keyword>
<keyword evidence="1" id="KW-1133">Transmembrane helix</keyword>
<reference evidence="3 4" key="1">
    <citation type="submission" date="2018-12" db="EMBL/GenBank/DDBJ databases">
        <title>Genome sequencing of Prevotella sp. KCOM 3155 (= JS262).</title>
        <authorList>
            <person name="Kook J.-K."/>
            <person name="Park S.-N."/>
            <person name="Lim Y.K."/>
        </authorList>
    </citation>
    <scope>NUCLEOTIDE SEQUENCE [LARGE SCALE GENOMIC DNA]</scope>
    <source>
        <strain evidence="3 4">KCOM 3155</strain>
    </source>
</reference>
<dbReference type="Proteomes" id="UP000278983">
    <property type="component" value="Unassembled WGS sequence"/>
</dbReference>
<proteinExistence type="predicted"/>
<feature type="transmembrane region" description="Helical" evidence="1">
    <location>
        <begin position="354"/>
        <end position="373"/>
    </location>
</feature>
<protein>
    <recommendedName>
        <fullName evidence="2">Tox-GHH domain-containing protein</fullName>
    </recommendedName>
</protein>
<evidence type="ECO:0000256" key="1">
    <source>
        <dbReference type="SAM" id="Phobius"/>
    </source>
</evidence>
<evidence type="ECO:0000259" key="2">
    <source>
        <dbReference type="Pfam" id="PF15636"/>
    </source>
</evidence>
<accession>A0A3S0RAF1</accession>
<feature type="domain" description="Tox-GHH" evidence="2">
    <location>
        <begin position="94"/>
        <end position="162"/>
    </location>
</feature>
<comment type="caution">
    <text evidence="3">The sequence shown here is derived from an EMBL/GenBank/DDBJ whole genome shotgun (WGS) entry which is preliminary data.</text>
</comment>
<feature type="transmembrane region" description="Helical" evidence="1">
    <location>
        <begin position="206"/>
        <end position="228"/>
    </location>
</feature>
<organism evidence="3 4">
    <name type="scientific">Prevotella koreensis</name>
    <dbReference type="NCBI Taxonomy" id="2490854"/>
    <lineage>
        <taxon>Bacteria</taxon>
        <taxon>Pseudomonadati</taxon>
        <taxon>Bacteroidota</taxon>
        <taxon>Bacteroidia</taxon>
        <taxon>Bacteroidales</taxon>
        <taxon>Prevotellaceae</taxon>
        <taxon>Prevotella</taxon>
    </lineage>
</organism>
<feature type="transmembrane region" description="Helical" evidence="1">
    <location>
        <begin position="294"/>
        <end position="311"/>
    </location>
</feature>
<dbReference type="EMBL" id="RYYU01000001">
    <property type="protein sequence ID" value="RUL59188.1"/>
    <property type="molecule type" value="Genomic_DNA"/>
</dbReference>
<sequence>MIMVNLGLLNFRLIHQRNNLRMNSPQSIYMRSFFVSEGVMTTPLQAMNTFSTISTTNRYNTQCKEFVSNLRELTQRYNAKVKQVLALNPTYTGSRSNGVKLAWKYEKADITMGGKGSANWNELQRQEIKERGTVRGAEGHHQRNVADYPEEQVNPDNIKFYKSKKEHLEKGHNGDFHNESVAPKIDKEDMLKRTNRKRVLKNELKGASLAAIIGFVSGASIGFIVTIAQNGISPDSIKDAAINGWKVGLEGAAFGLLNHMGTRFVGDIATNTMTVLLSNFGIKVTENITKACNMGIAGSVAIITFSIYQFVRLKRNGLHTNEALRFVWKDVKVSVASLAITVTVQAAFGGPAALAVSIGIGAILLSYSMYNVYHDKKLMSKIHCYTIEKSYPLILE</sequence>
<gene>
    <name evidence="3" type="ORF">EHV08_05030</name>
</gene>
<evidence type="ECO:0000313" key="4">
    <source>
        <dbReference type="Proteomes" id="UP000278983"/>
    </source>
</evidence>
<dbReference type="Pfam" id="PF15636">
    <property type="entry name" value="Tox-GHH"/>
    <property type="match status" value="1"/>
</dbReference>
<dbReference type="AlphaFoldDB" id="A0A3S0RAF1"/>
<keyword evidence="4" id="KW-1185">Reference proteome</keyword>
<dbReference type="InterPro" id="IPR028916">
    <property type="entry name" value="Tox-GHH_dom"/>
</dbReference>
<name>A0A3S0RAF1_9BACT</name>